<evidence type="ECO:0000313" key="3">
    <source>
        <dbReference type="Proteomes" id="UP001642540"/>
    </source>
</evidence>
<evidence type="ECO:0000313" key="2">
    <source>
        <dbReference type="EMBL" id="CAL8101753.1"/>
    </source>
</evidence>
<evidence type="ECO:0008006" key="4">
    <source>
        <dbReference type="Google" id="ProtNLM"/>
    </source>
</evidence>
<feature type="region of interest" description="Disordered" evidence="1">
    <location>
        <begin position="52"/>
        <end position="89"/>
    </location>
</feature>
<feature type="compositionally biased region" description="Polar residues" evidence="1">
    <location>
        <begin position="198"/>
        <end position="209"/>
    </location>
</feature>
<keyword evidence="3" id="KW-1185">Reference proteome</keyword>
<feature type="compositionally biased region" description="Low complexity" evidence="1">
    <location>
        <begin position="187"/>
        <end position="197"/>
    </location>
</feature>
<dbReference type="InterPro" id="IPR009548">
    <property type="entry name" value="Prkrip1"/>
</dbReference>
<feature type="region of interest" description="Disordered" evidence="1">
    <location>
        <begin position="1"/>
        <end position="35"/>
    </location>
</feature>
<name>A0ABP1QFQ1_9HEXA</name>
<feature type="compositionally biased region" description="Basic and acidic residues" evidence="1">
    <location>
        <begin position="210"/>
        <end position="222"/>
    </location>
</feature>
<dbReference type="Pfam" id="PF06658">
    <property type="entry name" value="DUF1168"/>
    <property type="match status" value="1"/>
</dbReference>
<comment type="caution">
    <text evidence="2">The sequence shown here is derived from an EMBL/GenBank/DDBJ whole genome shotgun (WGS) entry which is preliminary data.</text>
</comment>
<dbReference type="PANTHER" id="PTHR13507:SF0">
    <property type="entry name" value="PRKR-INTERACTING PROTEIN 1"/>
    <property type="match status" value="1"/>
</dbReference>
<dbReference type="EMBL" id="CAXLJM020000033">
    <property type="protein sequence ID" value="CAL8101753.1"/>
    <property type="molecule type" value="Genomic_DNA"/>
</dbReference>
<dbReference type="PANTHER" id="PTHR13507">
    <property type="entry name" value="PRKR-INTERACTING PROTEIN 1"/>
    <property type="match status" value="1"/>
</dbReference>
<feature type="compositionally biased region" description="Low complexity" evidence="1">
    <location>
        <begin position="158"/>
        <end position="173"/>
    </location>
</feature>
<sequence length="222" mass="24787">MSLNLNLSPNPPASQPNEDGTGGKKKKRKLDLPIVPIKNTADYQRMKLQRLMANPDKPVMIPNRPKDKSLPTPPDFVRNVMGSSAGAGSGEFHVYRHLRRKEYARQKCITESAKLEEEEMEFQRKIEDHKKEAELKTAKKRAKRLKKKMKAKQKGKGKSANGNNKNTSSQSESSSEESENENEVTGSDSCDNNNDSSGAQESSSQTEGPQSEKGDKQEELKK</sequence>
<feature type="compositionally biased region" description="Basic and acidic residues" evidence="1">
    <location>
        <begin position="121"/>
        <end position="137"/>
    </location>
</feature>
<organism evidence="2 3">
    <name type="scientific">Orchesella dallaii</name>
    <dbReference type="NCBI Taxonomy" id="48710"/>
    <lineage>
        <taxon>Eukaryota</taxon>
        <taxon>Metazoa</taxon>
        <taxon>Ecdysozoa</taxon>
        <taxon>Arthropoda</taxon>
        <taxon>Hexapoda</taxon>
        <taxon>Collembola</taxon>
        <taxon>Entomobryomorpha</taxon>
        <taxon>Entomobryoidea</taxon>
        <taxon>Orchesellidae</taxon>
        <taxon>Orchesellinae</taxon>
        <taxon>Orchesella</taxon>
    </lineage>
</organism>
<reference evidence="2 3" key="1">
    <citation type="submission" date="2024-08" db="EMBL/GenBank/DDBJ databases">
        <authorList>
            <person name="Cucini C."/>
            <person name="Frati F."/>
        </authorList>
    </citation>
    <scope>NUCLEOTIDE SEQUENCE [LARGE SCALE GENOMIC DNA]</scope>
</reference>
<gene>
    <name evidence="2" type="ORF">ODALV1_LOCUS10941</name>
</gene>
<evidence type="ECO:0000256" key="1">
    <source>
        <dbReference type="SAM" id="MobiDB-lite"/>
    </source>
</evidence>
<dbReference type="Proteomes" id="UP001642540">
    <property type="component" value="Unassembled WGS sequence"/>
</dbReference>
<feature type="region of interest" description="Disordered" evidence="1">
    <location>
        <begin position="114"/>
        <end position="222"/>
    </location>
</feature>
<proteinExistence type="predicted"/>
<protein>
    <recommendedName>
        <fullName evidence="4">PRKR-interacting protein 1</fullName>
    </recommendedName>
</protein>
<accession>A0ABP1QFQ1</accession>
<feature type="compositionally biased region" description="Basic residues" evidence="1">
    <location>
        <begin position="138"/>
        <end position="157"/>
    </location>
</feature>